<keyword evidence="10" id="KW-1003">Cell membrane</keyword>
<dbReference type="SUPFAM" id="SSF46604">
    <property type="entry name" value="Epsilon subunit of F1F0-ATP synthase C-terminal domain"/>
    <property type="match status" value="1"/>
</dbReference>
<comment type="subcellular location">
    <subcellularLocation>
        <location evidence="2 10">Cell membrane</location>
        <topology evidence="2 10">Peripheral membrane protein</topology>
    </subcellularLocation>
</comment>
<dbReference type="InterPro" id="IPR020547">
    <property type="entry name" value="ATP_synth_F1_esu_C"/>
</dbReference>
<dbReference type="GO" id="GO:0005886">
    <property type="term" value="C:plasma membrane"/>
    <property type="evidence" value="ECO:0007669"/>
    <property type="project" value="UniProtKB-SubCell"/>
</dbReference>
<keyword evidence="16" id="KW-1185">Reference proteome</keyword>
<dbReference type="NCBIfam" id="TIGR01216">
    <property type="entry name" value="ATP_synt_epsi"/>
    <property type="match status" value="1"/>
</dbReference>
<proteinExistence type="inferred from homology"/>
<dbReference type="GO" id="GO:0046933">
    <property type="term" value="F:proton-transporting ATP synthase activity, rotational mechanism"/>
    <property type="evidence" value="ECO:0007669"/>
    <property type="project" value="UniProtKB-UniRule"/>
</dbReference>
<dbReference type="HAMAP" id="MF_00530">
    <property type="entry name" value="ATP_synth_epsil_bac"/>
    <property type="match status" value="1"/>
</dbReference>
<dbReference type="PANTHER" id="PTHR13822">
    <property type="entry name" value="ATP SYNTHASE DELTA/EPSILON CHAIN"/>
    <property type="match status" value="1"/>
</dbReference>
<dbReference type="RefSeq" id="WP_068512311.1">
    <property type="nucleotide sequence ID" value="NZ_AP014945.1"/>
</dbReference>
<evidence type="ECO:0000256" key="6">
    <source>
        <dbReference type="ARBA" id="ARBA00023065"/>
    </source>
</evidence>
<protein>
    <recommendedName>
        <fullName evidence="10">ATP synthase epsilon chain</fullName>
    </recommendedName>
    <alternativeName>
        <fullName evidence="10">ATP synthase F1 sector epsilon subunit</fullName>
    </alternativeName>
    <alternativeName>
        <fullName evidence="10">F-ATPase epsilon subunit</fullName>
    </alternativeName>
</protein>
<dbReference type="PATRIC" id="fig|1653476.3.peg.304"/>
<dbReference type="InterPro" id="IPR036771">
    <property type="entry name" value="ATPsynth_dsu/esu_N"/>
</dbReference>
<dbReference type="NCBIfam" id="NF009980">
    <property type="entry name" value="PRK13446.1"/>
    <property type="match status" value="1"/>
</dbReference>
<keyword evidence="8 10" id="KW-0139">CF(1)</keyword>
<keyword evidence="7 10" id="KW-0472">Membrane</keyword>
<evidence type="ECO:0000259" key="13">
    <source>
        <dbReference type="Pfam" id="PF00401"/>
    </source>
</evidence>
<evidence type="ECO:0000313" key="16">
    <source>
        <dbReference type="Proteomes" id="UP000068196"/>
    </source>
</evidence>
<evidence type="ECO:0000256" key="9">
    <source>
        <dbReference type="ARBA" id="ARBA00023310"/>
    </source>
</evidence>
<keyword evidence="6 10" id="KW-0406">Ion transport</keyword>
<evidence type="ECO:0000259" key="14">
    <source>
        <dbReference type="Pfam" id="PF02823"/>
    </source>
</evidence>
<keyword evidence="10" id="KW-0375">Hydrogen ion transport</keyword>
<dbReference type="OrthoDB" id="9799969at2"/>
<evidence type="ECO:0000256" key="10">
    <source>
        <dbReference type="HAMAP-Rule" id="MF_00530"/>
    </source>
</evidence>
<dbReference type="Gene3D" id="2.60.15.10">
    <property type="entry name" value="F0F1 ATP synthase delta/epsilon subunit, N-terminal"/>
    <property type="match status" value="1"/>
</dbReference>
<evidence type="ECO:0000256" key="12">
    <source>
        <dbReference type="SAM" id="Coils"/>
    </source>
</evidence>
<keyword evidence="5 10" id="KW-0813">Transport</keyword>
<feature type="domain" description="ATP synthase epsilon subunit C-terminal" evidence="13">
    <location>
        <begin position="87"/>
        <end position="134"/>
    </location>
</feature>
<dbReference type="InterPro" id="IPR036794">
    <property type="entry name" value="ATP_F1_dsu/esu_C_sf"/>
</dbReference>
<dbReference type="Pfam" id="PF02823">
    <property type="entry name" value="ATP-synt_DE_N"/>
    <property type="match status" value="1"/>
</dbReference>
<reference evidence="16" key="2">
    <citation type="journal article" date="2016" name="Int. J. Syst. Evol. Microbiol.">
        <title>Caldimicrobium thiodismutans sp. nov., a sulfur-disproportionating bacterium isolated from a hot spring.</title>
        <authorList>
            <person name="Kojima H."/>
            <person name="Umezawa K."/>
            <person name="Fukui M."/>
        </authorList>
    </citation>
    <scope>NUCLEOTIDE SEQUENCE [LARGE SCALE GENOMIC DNA]</scope>
    <source>
        <strain evidence="16">TF1</strain>
    </source>
</reference>
<accession>A0A0U4W0J4</accession>
<organism evidence="15 16">
    <name type="scientific">Caldimicrobium thiodismutans</name>
    <dbReference type="NCBI Taxonomy" id="1653476"/>
    <lineage>
        <taxon>Bacteria</taxon>
        <taxon>Pseudomonadati</taxon>
        <taxon>Thermodesulfobacteriota</taxon>
        <taxon>Thermodesulfobacteria</taxon>
        <taxon>Thermodesulfobacteriales</taxon>
        <taxon>Thermodesulfobacteriaceae</taxon>
        <taxon>Caldimicrobium</taxon>
    </lineage>
</organism>
<dbReference type="Pfam" id="PF00401">
    <property type="entry name" value="ATP-synt_DE"/>
    <property type="match status" value="1"/>
</dbReference>
<feature type="coiled-coil region" evidence="12">
    <location>
        <begin position="83"/>
        <end position="117"/>
    </location>
</feature>
<comment type="similarity">
    <text evidence="3 10 11">Belongs to the ATPase epsilon chain family.</text>
</comment>
<dbReference type="GO" id="GO:0005524">
    <property type="term" value="F:ATP binding"/>
    <property type="evidence" value="ECO:0007669"/>
    <property type="project" value="UniProtKB-UniRule"/>
</dbReference>
<evidence type="ECO:0000313" key="15">
    <source>
        <dbReference type="EMBL" id="BAU22698.1"/>
    </source>
</evidence>
<evidence type="ECO:0000256" key="1">
    <source>
        <dbReference type="ARBA" id="ARBA00003543"/>
    </source>
</evidence>
<dbReference type="PANTHER" id="PTHR13822:SF10">
    <property type="entry name" value="ATP SYNTHASE EPSILON CHAIN, CHLOROPLASTIC"/>
    <property type="match status" value="1"/>
</dbReference>
<dbReference type="GO" id="GO:0045259">
    <property type="term" value="C:proton-transporting ATP synthase complex"/>
    <property type="evidence" value="ECO:0007669"/>
    <property type="project" value="UniProtKB-KW"/>
</dbReference>
<dbReference type="CDD" id="cd12152">
    <property type="entry name" value="F1-ATPase_delta"/>
    <property type="match status" value="1"/>
</dbReference>
<evidence type="ECO:0000256" key="5">
    <source>
        <dbReference type="ARBA" id="ARBA00022448"/>
    </source>
</evidence>
<dbReference type="SUPFAM" id="SSF51344">
    <property type="entry name" value="Epsilon subunit of F1F0-ATP synthase N-terminal domain"/>
    <property type="match status" value="1"/>
</dbReference>
<dbReference type="NCBIfam" id="NF001846">
    <property type="entry name" value="PRK00571.1-3"/>
    <property type="match status" value="1"/>
</dbReference>
<dbReference type="STRING" id="1653476.THC_0300"/>
<keyword evidence="12" id="KW-0175">Coiled coil</keyword>
<dbReference type="AlphaFoldDB" id="A0A0U4W0J4"/>
<name>A0A0U4W0J4_9BACT</name>
<dbReference type="EMBL" id="AP014945">
    <property type="protein sequence ID" value="BAU22698.1"/>
    <property type="molecule type" value="Genomic_DNA"/>
</dbReference>
<evidence type="ECO:0000256" key="7">
    <source>
        <dbReference type="ARBA" id="ARBA00023136"/>
    </source>
</evidence>
<dbReference type="InterPro" id="IPR020546">
    <property type="entry name" value="ATP_synth_F1_dsu/esu_N"/>
</dbReference>
<evidence type="ECO:0000256" key="4">
    <source>
        <dbReference type="ARBA" id="ARBA00011648"/>
    </source>
</evidence>
<dbReference type="InterPro" id="IPR001469">
    <property type="entry name" value="ATP_synth_F1_dsu/esu"/>
</dbReference>
<comment type="function">
    <text evidence="1 10">Produces ATP from ADP in the presence of a proton gradient across the membrane.</text>
</comment>
<evidence type="ECO:0000256" key="11">
    <source>
        <dbReference type="RuleBase" id="RU003656"/>
    </source>
</evidence>
<comment type="subunit">
    <text evidence="4 10 11">F-type ATPases have 2 components, CF(1) - the catalytic core - and CF(0) - the membrane proton channel. CF(1) has five subunits: alpha(3), beta(3), gamma(1), delta(1), epsilon(1). CF(0) has three main subunits: a, b and c.</text>
</comment>
<evidence type="ECO:0000256" key="3">
    <source>
        <dbReference type="ARBA" id="ARBA00005712"/>
    </source>
</evidence>
<feature type="domain" description="ATP synthase F1 complex delta/epsilon subunit N-terminal" evidence="14">
    <location>
        <begin position="6"/>
        <end position="82"/>
    </location>
</feature>
<dbReference type="Gene3D" id="1.20.5.440">
    <property type="entry name" value="ATP synthase delta/epsilon subunit, C-terminal domain"/>
    <property type="match status" value="1"/>
</dbReference>
<gene>
    <name evidence="10" type="primary">atpC</name>
    <name evidence="15" type="ORF">THC_0300</name>
</gene>
<reference evidence="15 16" key="1">
    <citation type="journal article" date="2016" name="Int. J. Syst. Evol. Microbiol.">
        <title>Caldimicrobium thiodismutans sp. nov., a sulfur-disproportionating bacterium isolated from a hot spring, and emended description of the genus Caldimicrobium.</title>
        <authorList>
            <person name="Kojima H."/>
            <person name="Umezawa K."/>
            <person name="Fukui M."/>
        </authorList>
    </citation>
    <scope>NUCLEOTIDE SEQUENCE [LARGE SCALE GENOMIC DNA]</scope>
    <source>
        <strain evidence="15 16">TF1</strain>
    </source>
</reference>
<evidence type="ECO:0000256" key="8">
    <source>
        <dbReference type="ARBA" id="ARBA00023196"/>
    </source>
</evidence>
<dbReference type="Proteomes" id="UP000068196">
    <property type="component" value="Chromosome"/>
</dbReference>
<keyword evidence="9 10" id="KW-0066">ATP synthesis</keyword>
<dbReference type="KEGG" id="cthi:THC_0300"/>
<sequence>MARIFLEIITPDRVVVSEEVDIVTAPGVAGEFGVLANHAPMVAAIKIGALRYRVGDKEEWVAVSGGFCEVSGNKITFLVEAAEKAYEIDVERALRAKERAEKRLQEYQAKVEHIDHVRARAALQRALTRLAVAERAKSGHPR</sequence>
<evidence type="ECO:0000256" key="2">
    <source>
        <dbReference type="ARBA" id="ARBA00004202"/>
    </source>
</evidence>